<protein>
    <submittedName>
        <fullName evidence="3">Recep_L_domain domain-containing protein</fullName>
    </submittedName>
</protein>
<dbReference type="WBParaSite" id="SPAL_0001604200.1">
    <property type="protein sequence ID" value="SPAL_0001604200.1"/>
    <property type="gene ID" value="SPAL_0001604200"/>
</dbReference>
<accession>A0A0N5CDV1</accession>
<feature type="region of interest" description="Disordered" evidence="1">
    <location>
        <begin position="1"/>
        <end position="43"/>
    </location>
</feature>
<reference evidence="3" key="1">
    <citation type="submission" date="2017-02" db="UniProtKB">
        <authorList>
            <consortium name="WormBaseParasite"/>
        </authorList>
    </citation>
    <scope>IDENTIFICATION</scope>
</reference>
<organism evidence="2 3">
    <name type="scientific">Strongyloides papillosus</name>
    <name type="common">Intestinal threadworm</name>
    <dbReference type="NCBI Taxonomy" id="174720"/>
    <lineage>
        <taxon>Eukaryota</taxon>
        <taxon>Metazoa</taxon>
        <taxon>Ecdysozoa</taxon>
        <taxon>Nematoda</taxon>
        <taxon>Chromadorea</taxon>
        <taxon>Rhabditida</taxon>
        <taxon>Tylenchina</taxon>
        <taxon>Panagrolaimomorpha</taxon>
        <taxon>Strongyloidoidea</taxon>
        <taxon>Strongyloididae</taxon>
        <taxon>Strongyloides</taxon>
    </lineage>
</organism>
<feature type="compositionally biased region" description="Basic and acidic residues" evidence="1">
    <location>
        <begin position="33"/>
        <end position="42"/>
    </location>
</feature>
<dbReference type="Proteomes" id="UP000046392">
    <property type="component" value="Unplaced"/>
</dbReference>
<proteinExistence type="predicted"/>
<evidence type="ECO:0000313" key="3">
    <source>
        <dbReference type="WBParaSite" id="SPAL_0001604200.1"/>
    </source>
</evidence>
<keyword evidence="2" id="KW-1185">Reference proteome</keyword>
<sequence>MDNIDRNDDNALLDGSDGHQSDEGNMNDLLDEPNDHQKDRGDIAVIPGGSEARIVSESDRYFMPLALSKTQDKRVTQTWSCVEKYDVVLNINIRGTVKAFEKYAHCLLTGDDVNIVLGRWRVSSVPRRGMIFHQYCPPLLAFSTDRRLKNGKICPKECLEWVNGRRSGPLNAAAIKVAMYQESHYASVVAALNKQRATLLDINFSMQGCRKLLGDAVVETLKVRPMGVCNNLDFLASLHVKALYWDGNSNTITRGVLTAFPNLAVIVYRDCKFTRSVQLPGSIRIIICCTRRCQCDLGRIRGWQRPYSVKCGPNVIGGPASLYFKTKEDFLCFGDYSGVSRIRPSNVDQMLLVDQLACISRQRRTSFVSETILAYPE</sequence>
<evidence type="ECO:0000256" key="1">
    <source>
        <dbReference type="SAM" id="MobiDB-lite"/>
    </source>
</evidence>
<name>A0A0N5CDV1_STREA</name>
<evidence type="ECO:0000313" key="2">
    <source>
        <dbReference type="Proteomes" id="UP000046392"/>
    </source>
</evidence>
<dbReference type="AlphaFoldDB" id="A0A0N5CDV1"/>